<dbReference type="EMBL" id="OU963869">
    <property type="protein sequence ID" value="CAH0394409.1"/>
    <property type="molecule type" value="Genomic_DNA"/>
</dbReference>
<dbReference type="PANTHER" id="PTHR13190:SF1">
    <property type="entry name" value="AUTOPHAGY-RELATED 2, ISOFORM A"/>
    <property type="match status" value="1"/>
</dbReference>
<dbReference type="GO" id="GO:0000045">
    <property type="term" value="P:autophagosome assembly"/>
    <property type="evidence" value="ECO:0007669"/>
    <property type="project" value="TreeGrafter"/>
</dbReference>
<keyword evidence="7" id="KW-0072">Autophagy</keyword>
<reference evidence="13" key="1">
    <citation type="submission" date="2021-12" db="EMBL/GenBank/DDBJ databases">
        <authorList>
            <person name="King R."/>
        </authorList>
    </citation>
    <scope>NUCLEOTIDE SEQUENCE</scope>
</reference>
<protein>
    <recommendedName>
        <fullName evidence="4">Autophagy-related protein 2</fullName>
    </recommendedName>
</protein>
<evidence type="ECO:0000256" key="2">
    <source>
        <dbReference type="ARBA" id="ARBA00004623"/>
    </source>
</evidence>
<evidence type="ECO:0000256" key="6">
    <source>
        <dbReference type="ARBA" id="ARBA00022824"/>
    </source>
</evidence>
<evidence type="ECO:0000256" key="5">
    <source>
        <dbReference type="ARBA" id="ARBA00022448"/>
    </source>
</evidence>
<feature type="region of interest" description="Disordered" evidence="12">
    <location>
        <begin position="1887"/>
        <end position="1911"/>
    </location>
</feature>
<comment type="catalytic activity">
    <reaction evidence="11">
        <text>a 1,2-diacyl-sn-glycero-3-phosphoethanolamine(in) = a 1,2-diacyl-sn-glycero-3-phosphoethanolamine(out)</text>
        <dbReference type="Rhea" id="RHEA:38895"/>
        <dbReference type="ChEBI" id="CHEBI:64612"/>
    </reaction>
</comment>
<dbReference type="GO" id="GO:0061723">
    <property type="term" value="P:glycophagy"/>
    <property type="evidence" value="ECO:0007669"/>
    <property type="project" value="TreeGrafter"/>
</dbReference>
<dbReference type="GO" id="GO:0000422">
    <property type="term" value="P:autophagy of mitochondrion"/>
    <property type="evidence" value="ECO:0007669"/>
    <property type="project" value="TreeGrafter"/>
</dbReference>
<keyword evidence="5" id="KW-0813">Transport</keyword>
<sequence>MPWFLPWSDSIKKRACRYLLQRYLGQFLEEKLTLDQLTVDLYNGTGSVSDVSLDVQTMNDWGEKRNLPVEFVDGHISAMSVSVPWSTLLKDSSYVEVTGLVITIQPKQRPENGVSMFESMWSSMTSSIQMAEECLREGGPEIDASQPVEGVEIIAQAIESILNRVKVKFIDTVIRLEHLPKESPTGIAVELRIKHLGYMDQAGSEPEMPPSSESLHQSAPAFSVKKFCLEGVSLYTDEFPASARTVSRSLISESPFSNKMAASFMESETSTYESAHSEDVSSKESAYVPNPILVGKLTGRQEVRLKLKQGEMVLEPKVDLEIDIGSATMFLSPRQFHLLLELMQGLASPDNQDCSNVAQRPRCVQKMMQASDFDRVEQELLRQLHPINISKEKTLQAVHGWSSAGLEDSEDEFEPMNNRWTATSSLPSSFNNSMSNAYINSSKSCGSTSSCSSSMSGPSTKWKGRSGSGDPDSNSSVNHFYIRLSSLAVIILHEDILTQCVESNALSQSSLKQMTALSESFFSKLGLFAVCGYGTKDFTNAKQTFSDACQLNHIRLLATTVILEGDEVTSVSKLDNFTLTAANLEVLECLYDGVVPNQKVEYVELLRFMKNSSENSLIAPLYSVDSSPDVKVQIKFSDHVKHNSVSCMDIKVSLQQCWSEVDISIVDRISVLLNPHPLCSKVSSVHENTTLFKNSSNNFLETSSYSNESELEWNVSIPYFVVLLRFPIPDLRSANDMDKPPWWQRRIRPDSMHLQLIDVNVRSHASTRQPASSYELQCRHINVLFQEDTNPLVPIAKFYMDDKSNDFTSSNIAKDLELLRIVARIYPAVPVSELEDDLSYMNEPASMAQSFYIKSDSSEPSLFSSQKVVRGNEGISNYSQESDELVIPASKEEMMEFIEDASHNAHIQIDATFPCANICFPSKHLYEVVYNRLNTDLCLWTPSAPKQKKWNTLDSLNSINFSFCKSGLHYASNSESESESEDGVSYWVQKAEPVKKAKGQSEFTFTLNVGEGVFTVLPHNKDKNGAVIPGQNGKLEFLFKQGLVFFVSSYKGNVRDNYACVQAGTISLHHSSAVVPCSPASSSASSNSSTSLHLDPTIYQSCEELLKDSCSDMLAVAVSIKVNDSRVKTIRVACAISDATLRYRMCPTDNNWFNQLLDFFDVLSYPIMGYTPSQIVTELHIQFFNCAVDYRPLYLPYAALLSFGSFNLSSNIVARTSSSTLRFMAEEVALALTDKVSVTSGRTLNVKKDYICVVKLGLFELSLRKTENANSPKIDLRASNNIVHVRTCSDSACILLQLLSYIASDGDIATETPNFDSSSITEKTNESMVEEEQIVTESESLTSPAGNVHLMMEDAMMESNAIPETKSEEEAVITNGAGDIFLFPDENRSDNVSRSPSNWNDDDVEYGFCLLEQKACMDNLSRSSLPEVRTLNSAAIKIVDNHFNIPVGKTDVLKAPDHFPVPARRYTLKEMTVVWHMYGGSDFGDAKPSEKYVPINESVSCPTSPANRSGQINMDMDDVRFYKYNVKGTHHSSLEDVKPAESLPWEEQGGPQRQHHVLMELQLNKIRFQHEVYPDDTVEAKRQILLVKEVEIRDRLASSRINKFLYQYSSQARPRQSHADMVVIKAHYLRPDPQQPAEECCLKVSLLPLRLNIDQDSMLFLCSYINQLCGNINQDLDMSNASSELTPISSLSPPEDDDGSVSTSEESRKSEKFERNWSPQISSSPPVFFKKFIFSPEVPIRVDYEGKHVDMTHGPLAGLLLGLGNLNCSELALKRLIHRHGLLGFDKLIQYAITEWLQDIKKNQLPSIIGGVGPIHSVVQLFHGIRDLFWLPIEQYQKDGRIVRGLQRGANSFTTSTAIAALELTARVVQAIQSVAETAFDMLSPGPNLHKMYPRNDRRKKKRRHPYNNPADIREGVANALMLVREGMGEKAETLARAASEGRVLRQIPAMALTPIILASQATTNVLGGVRSQLVPDARKDAASKWRVQSPSM</sequence>
<evidence type="ECO:0000256" key="12">
    <source>
        <dbReference type="SAM" id="MobiDB-lite"/>
    </source>
</evidence>
<comment type="similarity">
    <text evidence="3">Belongs to the ATG2 family.</text>
</comment>
<evidence type="ECO:0000256" key="11">
    <source>
        <dbReference type="ARBA" id="ARBA00024615"/>
    </source>
</evidence>
<feature type="compositionally biased region" description="Polar residues" evidence="12">
    <location>
        <begin position="1683"/>
        <end position="1692"/>
    </location>
</feature>
<evidence type="ECO:0000256" key="7">
    <source>
        <dbReference type="ARBA" id="ARBA00023006"/>
    </source>
</evidence>
<feature type="region of interest" description="Disordered" evidence="12">
    <location>
        <begin position="1683"/>
        <end position="1718"/>
    </location>
</feature>
<keyword evidence="6" id="KW-0256">Endoplasmic reticulum</keyword>
<feature type="compositionally biased region" description="Basic residues" evidence="12">
    <location>
        <begin position="1897"/>
        <end position="1906"/>
    </location>
</feature>
<dbReference type="GO" id="GO:0034045">
    <property type="term" value="C:phagophore assembly site membrane"/>
    <property type="evidence" value="ECO:0007669"/>
    <property type="project" value="UniProtKB-SubCell"/>
</dbReference>
<evidence type="ECO:0000313" key="13">
    <source>
        <dbReference type="EMBL" id="CAH0394409.1"/>
    </source>
</evidence>
<dbReference type="GO" id="GO:0061908">
    <property type="term" value="C:phagophore"/>
    <property type="evidence" value="ECO:0007669"/>
    <property type="project" value="TreeGrafter"/>
</dbReference>
<name>A0A9P0ALG9_BEMTA</name>
<dbReference type="GO" id="GO:0061709">
    <property type="term" value="P:reticulophagy"/>
    <property type="evidence" value="ECO:0007669"/>
    <property type="project" value="TreeGrafter"/>
</dbReference>
<dbReference type="KEGG" id="btab:109044529"/>
<dbReference type="PANTHER" id="PTHR13190">
    <property type="entry name" value="AUTOPHAGY-RELATED 2, ISOFORM A"/>
    <property type="match status" value="1"/>
</dbReference>
<evidence type="ECO:0000313" key="14">
    <source>
        <dbReference type="Proteomes" id="UP001152759"/>
    </source>
</evidence>
<keyword evidence="8" id="KW-0445">Lipid transport</keyword>
<gene>
    <name evidence="13" type="ORF">BEMITA_LOCUS12710</name>
</gene>
<evidence type="ECO:0000256" key="3">
    <source>
        <dbReference type="ARBA" id="ARBA00009714"/>
    </source>
</evidence>
<comment type="catalytic activity">
    <reaction evidence="10">
        <text>a 1,2-diacyl-sn-glycero-3-phospho-L-serine(in) = a 1,2-diacyl-sn-glycero-3-phospho-L-serine(out)</text>
        <dbReference type="Rhea" id="RHEA:38663"/>
        <dbReference type="ChEBI" id="CHEBI:57262"/>
    </reaction>
</comment>
<feature type="compositionally biased region" description="Basic and acidic residues" evidence="12">
    <location>
        <begin position="1705"/>
        <end position="1715"/>
    </location>
</feature>
<evidence type="ECO:0000256" key="4">
    <source>
        <dbReference type="ARBA" id="ARBA00018070"/>
    </source>
</evidence>
<evidence type="ECO:0000256" key="8">
    <source>
        <dbReference type="ARBA" id="ARBA00023055"/>
    </source>
</evidence>
<dbReference type="GO" id="GO:0032266">
    <property type="term" value="F:phosphatidylinositol-3-phosphate binding"/>
    <property type="evidence" value="ECO:0007669"/>
    <property type="project" value="TreeGrafter"/>
</dbReference>
<keyword evidence="9" id="KW-0472">Membrane</keyword>
<organism evidence="13 14">
    <name type="scientific">Bemisia tabaci</name>
    <name type="common">Sweetpotato whitefly</name>
    <name type="synonym">Aleurodes tabaci</name>
    <dbReference type="NCBI Taxonomy" id="7038"/>
    <lineage>
        <taxon>Eukaryota</taxon>
        <taxon>Metazoa</taxon>
        <taxon>Ecdysozoa</taxon>
        <taxon>Arthropoda</taxon>
        <taxon>Hexapoda</taxon>
        <taxon>Insecta</taxon>
        <taxon>Pterygota</taxon>
        <taxon>Neoptera</taxon>
        <taxon>Paraneoptera</taxon>
        <taxon>Hemiptera</taxon>
        <taxon>Sternorrhyncha</taxon>
        <taxon>Aleyrodoidea</taxon>
        <taxon>Aleyrodidae</taxon>
        <taxon>Aleyrodinae</taxon>
        <taxon>Bemisia</taxon>
    </lineage>
</organism>
<evidence type="ECO:0000256" key="10">
    <source>
        <dbReference type="ARBA" id="ARBA00024479"/>
    </source>
</evidence>
<dbReference type="GO" id="GO:0005789">
    <property type="term" value="C:endoplasmic reticulum membrane"/>
    <property type="evidence" value="ECO:0007669"/>
    <property type="project" value="UniProtKB-SubCell"/>
</dbReference>
<comment type="subcellular location">
    <subcellularLocation>
        <location evidence="1">Endoplasmic reticulum membrane</location>
        <topology evidence="1">Peripheral membrane protein</topology>
    </subcellularLocation>
    <subcellularLocation>
        <location evidence="2">Preautophagosomal structure membrane</location>
        <topology evidence="2">Peripheral membrane protein</topology>
    </subcellularLocation>
</comment>
<proteinExistence type="inferred from homology"/>
<accession>A0A9P0ALG9</accession>
<dbReference type="InterPro" id="IPR026849">
    <property type="entry name" value="ATG2"/>
</dbReference>
<dbReference type="Proteomes" id="UP001152759">
    <property type="component" value="Chromosome 8"/>
</dbReference>
<dbReference type="Pfam" id="PF13329">
    <property type="entry name" value="ATG2_CAD"/>
    <property type="match status" value="2"/>
</dbReference>
<feature type="compositionally biased region" description="Low complexity" evidence="12">
    <location>
        <begin position="449"/>
        <end position="461"/>
    </location>
</feature>
<evidence type="ECO:0000256" key="9">
    <source>
        <dbReference type="ARBA" id="ARBA00023136"/>
    </source>
</evidence>
<feature type="region of interest" description="Disordered" evidence="12">
    <location>
        <begin position="449"/>
        <end position="473"/>
    </location>
</feature>
<dbReference type="GO" id="GO:0006869">
    <property type="term" value="P:lipid transport"/>
    <property type="evidence" value="ECO:0007669"/>
    <property type="project" value="UniProtKB-KW"/>
</dbReference>
<dbReference type="GO" id="GO:0043495">
    <property type="term" value="F:protein-membrane adaptor activity"/>
    <property type="evidence" value="ECO:0007669"/>
    <property type="project" value="TreeGrafter"/>
</dbReference>
<dbReference type="GO" id="GO:0034727">
    <property type="term" value="P:piecemeal microautophagy of the nucleus"/>
    <property type="evidence" value="ECO:0007669"/>
    <property type="project" value="TreeGrafter"/>
</dbReference>
<keyword evidence="14" id="KW-1185">Reference proteome</keyword>
<evidence type="ECO:0000256" key="1">
    <source>
        <dbReference type="ARBA" id="ARBA00004406"/>
    </source>
</evidence>